<evidence type="ECO:0000256" key="4">
    <source>
        <dbReference type="PROSITE-ProRule" id="PRU00335"/>
    </source>
</evidence>
<dbReference type="PANTHER" id="PTHR30055:SF234">
    <property type="entry name" value="HTH-TYPE TRANSCRIPTIONAL REGULATOR BETI"/>
    <property type="match status" value="1"/>
</dbReference>
<gene>
    <name evidence="6" type="ORF">J2W36_005106</name>
</gene>
<keyword evidence="1" id="KW-0805">Transcription regulation</keyword>
<dbReference type="SUPFAM" id="SSF46689">
    <property type="entry name" value="Homeodomain-like"/>
    <property type="match status" value="1"/>
</dbReference>
<protein>
    <submittedName>
        <fullName evidence="6">AcrR family transcriptional regulator</fullName>
    </submittedName>
</protein>
<dbReference type="PROSITE" id="PS50977">
    <property type="entry name" value="HTH_TETR_2"/>
    <property type="match status" value="1"/>
</dbReference>
<dbReference type="EMBL" id="JAUSRO010000022">
    <property type="protein sequence ID" value="MDP9902828.1"/>
    <property type="molecule type" value="Genomic_DNA"/>
</dbReference>
<evidence type="ECO:0000259" key="5">
    <source>
        <dbReference type="PROSITE" id="PS50977"/>
    </source>
</evidence>
<feature type="domain" description="HTH tetR-type" evidence="5">
    <location>
        <begin position="11"/>
        <end position="71"/>
    </location>
</feature>
<keyword evidence="2 4" id="KW-0238">DNA-binding</keyword>
<feature type="DNA-binding region" description="H-T-H motif" evidence="4">
    <location>
        <begin position="34"/>
        <end position="53"/>
    </location>
</feature>
<dbReference type="RefSeq" id="WP_307692563.1">
    <property type="nucleotide sequence ID" value="NZ_JAUSRO010000022.1"/>
</dbReference>
<evidence type="ECO:0000313" key="7">
    <source>
        <dbReference type="Proteomes" id="UP001226867"/>
    </source>
</evidence>
<dbReference type="Gene3D" id="1.10.357.10">
    <property type="entry name" value="Tetracycline Repressor, domain 2"/>
    <property type="match status" value="1"/>
</dbReference>
<dbReference type="InterPro" id="IPR041669">
    <property type="entry name" value="TetR_C_15"/>
</dbReference>
<keyword evidence="3" id="KW-0804">Transcription</keyword>
<dbReference type="Pfam" id="PF00440">
    <property type="entry name" value="TetR_N"/>
    <property type="match status" value="1"/>
</dbReference>
<sequence length="197" mass="21691">MRKEPRQARSRATVEVIVRAGARVLGDRGWAGFTTNEVAEVAGVSIGSVYQYFPDKLALVDAIRRRHLDDVLAVMRGLGQEGQPLNQLVDELVHGMIAAHSIQPALHRVLLDEVPADAGTRSAHRAFEAEYLELYRAVVAVSDRRDDPAVGMVVQVLSAAVEGVIHKAARSRTLKSPELRRELVVMIHSYLLRARCG</sequence>
<organism evidence="6 7">
    <name type="scientific">Variovorax ginsengisoli</name>
    <dbReference type="NCBI Taxonomy" id="363844"/>
    <lineage>
        <taxon>Bacteria</taxon>
        <taxon>Pseudomonadati</taxon>
        <taxon>Pseudomonadota</taxon>
        <taxon>Betaproteobacteria</taxon>
        <taxon>Burkholderiales</taxon>
        <taxon>Comamonadaceae</taxon>
        <taxon>Variovorax</taxon>
    </lineage>
</organism>
<evidence type="ECO:0000256" key="2">
    <source>
        <dbReference type="ARBA" id="ARBA00023125"/>
    </source>
</evidence>
<name>A0ABT9SEP1_9BURK</name>
<dbReference type="InterPro" id="IPR001647">
    <property type="entry name" value="HTH_TetR"/>
</dbReference>
<evidence type="ECO:0000256" key="1">
    <source>
        <dbReference type="ARBA" id="ARBA00023015"/>
    </source>
</evidence>
<reference evidence="6 7" key="1">
    <citation type="submission" date="2023-07" db="EMBL/GenBank/DDBJ databases">
        <title>Sorghum-associated microbial communities from plants grown in Nebraska, USA.</title>
        <authorList>
            <person name="Schachtman D."/>
        </authorList>
    </citation>
    <scope>NUCLEOTIDE SEQUENCE [LARGE SCALE GENOMIC DNA]</scope>
    <source>
        <strain evidence="6 7">DS1607</strain>
    </source>
</reference>
<evidence type="ECO:0000313" key="6">
    <source>
        <dbReference type="EMBL" id="MDP9902828.1"/>
    </source>
</evidence>
<comment type="caution">
    <text evidence="6">The sequence shown here is derived from an EMBL/GenBank/DDBJ whole genome shotgun (WGS) entry which is preliminary data.</text>
</comment>
<dbReference type="InterPro" id="IPR050109">
    <property type="entry name" value="HTH-type_TetR-like_transc_reg"/>
</dbReference>
<dbReference type="Pfam" id="PF17918">
    <property type="entry name" value="TetR_C_15"/>
    <property type="match status" value="1"/>
</dbReference>
<keyword evidence="7" id="KW-1185">Reference proteome</keyword>
<proteinExistence type="predicted"/>
<dbReference type="PRINTS" id="PR00455">
    <property type="entry name" value="HTHTETR"/>
</dbReference>
<evidence type="ECO:0000256" key="3">
    <source>
        <dbReference type="ARBA" id="ARBA00023163"/>
    </source>
</evidence>
<dbReference type="PANTHER" id="PTHR30055">
    <property type="entry name" value="HTH-TYPE TRANSCRIPTIONAL REGULATOR RUTR"/>
    <property type="match status" value="1"/>
</dbReference>
<dbReference type="InterPro" id="IPR009057">
    <property type="entry name" value="Homeodomain-like_sf"/>
</dbReference>
<accession>A0ABT9SEP1</accession>
<dbReference type="Proteomes" id="UP001226867">
    <property type="component" value="Unassembled WGS sequence"/>
</dbReference>